<dbReference type="EMBL" id="GGEC01076223">
    <property type="protein sequence ID" value="MBX56707.1"/>
    <property type="molecule type" value="Transcribed_RNA"/>
</dbReference>
<keyword evidence="1" id="KW-0472">Membrane</keyword>
<keyword evidence="1" id="KW-0812">Transmembrane</keyword>
<sequence length="48" mass="5219">MAQLVCSQVDGCDSVDFTKFLMALVIAIALLATCIPPPRRVLVCRLAR</sequence>
<keyword evidence="1" id="KW-1133">Transmembrane helix</keyword>
<feature type="transmembrane region" description="Helical" evidence="1">
    <location>
        <begin position="20"/>
        <end position="38"/>
    </location>
</feature>
<accession>A0A2P2PPP4</accession>
<organism evidence="2">
    <name type="scientific">Rhizophora mucronata</name>
    <name type="common">Asiatic mangrove</name>
    <dbReference type="NCBI Taxonomy" id="61149"/>
    <lineage>
        <taxon>Eukaryota</taxon>
        <taxon>Viridiplantae</taxon>
        <taxon>Streptophyta</taxon>
        <taxon>Embryophyta</taxon>
        <taxon>Tracheophyta</taxon>
        <taxon>Spermatophyta</taxon>
        <taxon>Magnoliopsida</taxon>
        <taxon>eudicotyledons</taxon>
        <taxon>Gunneridae</taxon>
        <taxon>Pentapetalae</taxon>
        <taxon>rosids</taxon>
        <taxon>fabids</taxon>
        <taxon>Malpighiales</taxon>
        <taxon>Rhizophoraceae</taxon>
        <taxon>Rhizophora</taxon>
    </lineage>
</organism>
<dbReference type="AlphaFoldDB" id="A0A2P2PPP4"/>
<name>A0A2P2PPP4_RHIMU</name>
<proteinExistence type="predicted"/>
<reference evidence="2" key="1">
    <citation type="submission" date="2018-02" db="EMBL/GenBank/DDBJ databases">
        <title>Rhizophora mucronata_Transcriptome.</title>
        <authorList>
            <person name="Meera S.P."/>
            <person name="Sreeshan A."/>
            <person name="Augustine A."/>
        </authorList>
    </citation>
    <scope>NUCLEOTIDE SEQUENCE</scope>
    <source>
        <tissue evidence="2">Leaf</tissue>
    </source>
</reference>
<protein>
    <submittedName>
        <fullName evidence="2">Uncharacterized protein</fullName>
    </submittedName>
</protein>
<evidence type="ECO:0000313" key="2">
    <source>
        <dbReference type="EMBL" id="MBX56707.1"/>
    </source>
</evidence>
<evidence type="ECO:0000256" key="1">
    <source>
        <dbReference type="SAM" id="Phobius"/>
    </source>
</evidence>